<dbReference type="EMBL" id="CM055093">
    <property type="protein sequence ID" value="KAJ7566863.1"/>
    <property type="molecule type" value="Genomic_DNA"/>
</dbReference>
<dbReference type="Proteomes" id="UP001162992">
    <property type="component" value="Chromosome 2"/>
</dbReference>
<organism evidence="1 2">
    <name type="scientific">Diphasiastrum complanatum</name>
    <name type="common">Issler's clubmoss</name>
    <name type="synonym">Lycopodium complanatum</name>
    <dbReference type="NCBI Taxonomy" id="34168"/>
    <lineage>
        <taxon>Eukaryota</taxon>
        <taxon>Viridiplantae</taxon>
        <taxon>Streptophyta</taxon>
        <taxon>Embryophyta</taxon>
        <taxon>Tracheophyta</taxon>
        <taxon>Lycopodiopsida</taxon>
        <taxon>Lycopodiales</taxon>
        <taxon>Lycopodiaceae</taxon>
        <taxon>Lycopodioideae</taxon>
        <taxon>Diphasiastrum</taxon>
    </lineage>
</organism>
<keyword evidence="2" id="KW-1185">Reference proteome</keyword>
<accession>A0ACC2EJZ0</accession>
<gene>
    <name evidence="1" type="ORF">O6H91_02G122000</name>
</gene>
<sequence length="251" mass="29051">MGRGRIEIKRIENATSRQVTFSKRRRGILKKAHELSVLCDAQVVLIIFSSTGKLFEYASSSMREIMERYGRYPDDHALQTSKVSKQDTKFWGHEAMKLKEDLEIMHQMNRHMLGEDLHILDIIDLQKLEQRLNIGLGRVKFKKDQMLFDEIEKLHRKEKVLLEQNQILKKKLDNVLAFSDAAPRTMPGLPAVHPMETREPPRSQNVSMPLVPFQPNEHMFGDAQNLQTSLQLGCYGSIHQTTRKFSNSNIL</sequence>
<reference evidence="2" key="1">
    <citation type="journal article" date="2024" name="Proc. Natl. Acad. Sci. U.S.A.">
        <title>Extraordinary preservation of gene collinearity over three hundred million years revealed in homosporous lycophytes.</title>
        <authorList>
            <person name="Li C."/>
            <person name="Wickell D."/>
            <person name="Kuo L.Y."/>
            <person name="Chen X."/>
            <person name="Nie B."/>
            <person name="Liao X."/>
            <person name="Peng D."/>
            <person name="Ji J."/>
            <person name="Jenkins J."/>
            <person name="Williams M."/>
            <person name="Shu S."/>
            <person name="Plott C."/>
            <person name="Barry K."/>
            <person name="Rajasekar S."/>
            <person name="Grimwood J."/>
            <person name="Han X."/>
            <person name="Sun S."/>
            <person name="Hou Z."/>
            <person name="He W."/>
            <person name="Dai G."/>
            <person name="Sun C."/>
            <person name="Schmutz J."/>
            <person name="Leebens-Mack J.H."/>
            <person name="Li F.W."/>
            <person name="Wang L."/>
        </authorList>
    </citation>
    <scope>NUCLEOTIDE SEQUENCE [LARGE SCALE GENOMIC DNA]</scope>
    <source>
        <strain evidence="2">cv. PW_Plant_1</strain>
    </source>
</reference>
<name>A0ACC2EJZ0_DIPCM</name>
<proteinExistence type="predicted"/>
<comment type="caution">
    <text evidence="1">The sequence shown here is derived from an EMBL/GenBank/DDBJ whole genome shotgun (WGS) entry which is preliminary data.</text>
</comment>
<evidence type="ECO:0000313" key="2">
    <source>
        <dbReference type="Proteomes" id="UP001162992"/>
    </source>
</evidence>
<evidence type="ECO:0000313" key="1">
    <source>
        <dbReference type="EMBL" id="KAJ7566863.1"/>
    </source>
</evidence>
<protein>
    <submittedName>
        <fullName evidence="1">Uncharacterized protein</fullName>
    </submittedName>
</protein>